<feature type="transmembrane region" description="Helical" evidence="6">
    <location>
        <begin position="16"/>
        <end position="37"/>
    </location>
</feature>
<evidence type="ECO:0000313" key="7">
    <source>
        <dbReference type="EMBL" id="CAI2376927.1"/>
    </source>
</evidence>
<keyword evidence="8" id="KW-1185">Reference proteome</keyword>
<keyword evidence="3 6" id="KW-1133">Transmembrane helix</keyword>
<proteinExistence type="predicted"/>
<dbReference type="PANTHER" id="PTHR28128:SF1">
    <property type="entry name" value="GOLGI APPARATUS MEMBRANE PROTEIN TVP15"/>
    <property type="match status" value="1"/>
</dbReference>
<keyword evidence="4 6" id="KW-0472">Membrane</keyword>
<feature type="compositionally biased region" description="Polar residues" evidence="5">
    <location>
        <begin position="147"/>
        <end position="157"/>
    </location>
</feature>
<name>A0AAD2D1V5_EUPCR</name>
<comment type="subcellular location">
    <subcellularLocation>
        <location evidence="1">Membrane</location>
        <topology evidence="1">Multi-pass membrane protein</topology>
    </subcellularLocation>
</comment>
<feature type="transmembrane region" description="Helical" evidence="6">
    <location>
        <begin position="43"/>
        <end position="61"/>
    </location>
</feature>
<comment type="caution">
    <text evidence="7">The sequence shown here is derived from an EMBL/GenBank/DDBJ whole genome shotgun (WGS) entry which is preliminary data.</text>
</comment>
<gene>
    <name evidence="7" type="ORF">ECRASSUSDP1_LOCUS18304</name>
</gene>
<dbReference type="EMBL" id="CAMPGE010018518">
    <property type="protein sequence ID" value="CAI2376927.1"/>
    <property type="molecule type" value="Genomic_DNA"/>
</dbReference>
<evidence type="ECO:0000256" key="5">
    <source>
        <dbReference type="SAM" id="MobiDB-lite"/>
    </source>
</evidence>
<feature type="region of interest" description="Disordered" evidence="5">
    <location>
        <begin position="143"/>
        <end position="169"/>
    </location>
</feature>
<feature type="transmembrane region" description="Helical" evidence="6">
    <location>
        <begin position="105"/>
        <end position="128"/>
    </location>
</feature>
<evidence type="ECO:0000313" key="8">
    <source>
        <dbReference type="Proteomes" id="UP001295684"/>
    </source>
</evidence>
<protein>
    <submittedName>
        <fullName evidence="7">Uncharacterized protein</fullName>
    </submittedName>
</protein>
<dbReference type="GO" id="GO:0016020">
    <property type="term" value="C:membrane"/>
    <property type="evidence" value="ECO:0007669"/>
    <property type="project" value="UniProtKB-SubCell"/>
</dbReference>
<evidence type="ECO:0000256" key="6">
    <source>
        <dbReference type="SAM" id="Phobius"/>
    </source>
</evidence>
<keyword evidence="2 6" id="KW-0812">Transmembrane</keyword>
<evidence type="ECO:0000256" key="1">
    <source>
        <dbReference type="ARBA" id="ARBA00004141"/>
    </source>
</evidence>
<dbReference type="PANTHER" id="PTHR28128">
    <property type="entry name" value="GOLGI APPARATUS MEMBRANE PROTEIN TVP15"/>
    <property type="match status" value="1"/>
</dbReference>
<dbReference type="AlphaFoldDB" id="A0AAD2D1V5"/>
<dbReference type="Proteomes" id="UP001295684">
    <property type="component" value="Unassembled WGS sequence"/>
</dbReference>
<dbReference type="InterPro" id="IPR013714">
    <property type="entry name" value="Golgi_TVP15"/>
</dbReference>
<dbReference type="Pfam" id="PF08507">
    <property type="entry name" value="COPI_assoc"/>
    <property type="match status" value="1"/>
</dbReference>
<evidence type="ECO:0000256" key="4">
    <source>
        <dbReference type="ARBA" id="ARBA00023136"/>
    </source>
</evidence>
<reference evidence="7" key="1">
    <citation type="submission" date="2023-07" db="EMBL/GenBank/DDBJ databases">
        <authorList>
            <consortium name="AG Swart"/>
            <person name="Singh M."/>
            <person name="Singh A."/>
            <person name="Seah K."/>
            <person name="Emmerich C."/>
        </authorList>
    </citation>
    <scope>NUCLEOTIDE SEQUENCE</scope>
    <source>
        <strain evidence="7">DP1</strain>
    </source>
</reference>
<sequence>MQVKQLTIAEIESKVIFLKLASGVIAGIILFFSFFNFLYGLDYYMQTVASGYLTLFCAVIILSEFSPSIFENYILKCFPFLQYHSGRGIFYMILGTFCLDSVMGYLVFLAGIGLVACGILYIIAFFLIDTQTKSQVQRENNAADGISSMTPGNNAQVPSDHGYYSGNNA</sequence>
<evidence type="ECO:0000256" key="2">
    <source>
        <dbReference type="ARBA" id="ARBA00022692"/>
    </source>
</evidence>
<organism evidence="7 8">
    <name type="scientific">Euplotes crassus</name>
    <dbReference type="NCBI Taxonomy" id="5936"/>
    <lineage>
        <taxon>Eukaryota</taxon>
        <taxon>Sar</taxon>
        <taxon>Alveolata</taxon>
        <taxon>Ciliophora</taxon>
        <taxon>Intramacronucleata</taxon>
        <taxon>Spirotrichea</taxon>
        <taxon>Hypotrichia</taxon>
        <taxon>Euplotida</taxon>
        <taxon>Euplotidae</taxon>
        <taxon>Moneuplotes</taxon>
    </lineage>
</organism>
<accession>A0AAD2D1V5</accession>
<evidence type="ECO:0000256" key="3">
    <source>
        <dbReference type="ARBA" id="ARBA00022989"/>
    </source>
</evidence>